<evidence type="ECO:0000313" key="2">
    <source>
        <dbReference type="Proteomes" id="UP000060487"/>
    </source>
</evidence>
<proteinExistence type="predicted"/>
<dbReference type="RefSeq" id="WP_085053799.1">
    <property type="nucleotide sequence ID" value="NZ_LNQR01000128.1"/>
</dbReference>
<gene>
    <name evidence="1" type="ORF">ASN18_3196</name>
</gene>
<protein>
    <submittedName>
        <fullName evidence="1">Uncharacterized protein</fullName>
    </submittedName>
</protein>
<dbReference type="EMBL" id="LNQR01000128">
    <property type="protein sequence ID" value="KWT75955.1"/>
    <property type="molecule type" value="Genomic_DNA"/>
</dbReference>
<accession>A0ABR5SFD0</accession>
<dbReference type="Proteomes" id="UP000060487">
    <property type="component" value="Unassembled WGS sequence"/>
</dbReference>
<organism evidence="1 2">
    <name type="scientific">Candidatus Magnetominusculus xianensis</name>
    <dbReference type="NCBI Taxonomy" id="1748249"/>
    <lineage>
        <taxon>Bacteria</taxon>
        <taxon>Pseudomonadati</taxon>
        <taxon>Nitrospirota</taxon>
        <taxon>Nitrospiria</taxon>
        <taxon>Nitrospirales</taxon>
        <taxon>Nitrospiraceae</taxon>
        <taxon>Candidatus Magnetominusculus</taxon>
    </lineage>
</organism>
<reference evidence="1 2" key="1">
    <citation type="submission" date="2015-11" db="EMBL/GenBank/DDBJ databases">
        <authorList>
            <person name="Lin W."/>
        </authorList>
    </citation>
    <scope>NUCLEOTIDE SEQUENCE [LARGE SCALE GENOMIC DNA]</scope>
    <source>
        <strain evidence="1 2">HCH-1</strain>
    </source>
</reference>
<comment type="caution">
    <text evidence="1">The sequence shown here is derived from an EMBL/GenBank/DDBJ whole genome shotgun (WGS) entry which is preliminary data.</text>
</comment>
<name>A0ABR5SFD0_9BACT</name>
<sequence>MCGGGLTSPSIPSELAGFDLKSVLGISCQVQLIHKASKDGGIRAAVSNVLPPSSKVEYKPNLIFYSIEEGGDIPDGIPSWVRELILSSDEFQEKTASASVEPPTEAEMLEILKEEDDYILF</sequence>
<keyword evidence="2" id="KW-1185">Reference proteome</keyword>
<evidence type="ECO:0000313" key="1">
    <source>
        <dbReference type="EMBL" id="KWT75955.1"/>
    </source>
</evidence>